<dbReference type="InterPro" id="IPR024302">
    <property type="entry name" value="SusD-like"/>
</dbReference>
<dbReference type="PROSITE" id="PS51257">
    <property type="entry name" value="PROKAR_LIPOPROTEIN"/>
    <property type="match status" value="1"/>
</dbReference>
<accession>D1VYD4</accession>
<sequence>MKGLNYMNNKFSNIHLLLLALTLGVTTSCYDLEDMGHNPYEIEDKTSEAGTDTVTEETTGKYADLNLNFKISKDDSVTCKTDLAGAASTFRNFLYEGYYNDYQITTNLSHDIYAGYVANNQPKHAKKSPDFGYADGWSGRRWAHFYNDRSSEYRTLLRAFKFNDTPDRYKNMFYITRIYYAFLALANTDTYGDMPFKTYVQARIPETNNVPYNTQAEVYDAMFRMLEQAVDSIKPDDNSQYKVDKDDICYFGDVNKWLRFANTLRLRMALRISNIDPDRAKKEGEAALNNKYGLMKDNADNMQTVPKYAPIEMGGMDEGGSENGLTMCSIRYNGESVMSWDLEQYYRNLSTGGGTYKIRKSRKEFVEKTIDPRCLVSWYRGNMTQSMISEGKESVREDFKGCKRGAQAPDISMSTLSYSLVRCQPKPLSKKLDPKYWFNDARPTVWLGYSESLFLKAEAALRGWTGADLTQNAENYFKEGVQASMDYYQIDKTEAQSYINGLKVWNDGVFSSGDKERILEAIITQKWLAVFPNGNEGWAEFRRTDYPVLANQLTNMSGGDVPDGKNIKRIFYPNSENSNKAFTSNPDLLKVNSQGKRLWWDVEDTNDNSGKRIKPNNFRMAVVK</sequence>
<dbReference type="Gene3D" id="1.25.40.390">
    <property type="match status" value="1"/>
</dbReference>
<dbReference type="Pfam" id="PF12771">
    <property type="entry name" value="SusD-like_2"/>
    <property type="match status" value="1"/>
</dbReference>
<keyword evidence="2" id="KW-1185">Reference proteome</keyword>
<dbReference type="AlphaFoldDB" id="D1VYD4"/>
<dbReference type="EMBL" id="ADEF01000021">
    <property type="protein sequence ID" value="EFA97848.1"/>
    <property type="molecule type" value="Genomic_DNA"/>
</dbReference>
<dbReference type="Pfam" id="PF12741">
    <property type="entry name" value="SusD-like"/>
    <property type="match status" value="1"/>
</dbReference>
<dbReference type="InterPro" id="IPR011990">
    <property type="entry name" value="TPR-like_helical_dom_sf"/>
</dbReference>
<evidence type="ECO:0008006" key="3">
    <source>
        <dbReference type="Google" id="ProtNLM"/>
    </source>
</evidence>
<name>D1VYD4_9BACT</name>
<protein>
    <recommendedName>
        <fullName evidence="3">SusD/RagB family nutrient-binding outer membrane lipoprotein</fullName>
    </recommendedName>
</protein>
<dbReference type="Proteomes" id="UP000004001">
    <property type="component" value="Unassembled WGS sequence"/>
</dbReference>
<gene>
    <name evidence="1" type="ORF">HMPREF9019_1657</name>
</gene>
<dbReference type="eggNOG" id="COG4198">
    <property type="taxonomic scope" value="Bacteria"/>
</dbReference>
<proteinExistence type="predicted"/>
<reference evidence="1 2" key="1">
    <citation type="submission" date="2009-12" db="EMBL/GenBank/DDBJ databases">
        <title>Genome Sequence of Prevotella timonensis CRIS 5C-B1.</title>
        <authorList>
            <person name="Durkin A.S."/>
            <person name="Madupu R."/>
            <person name="Torralba M."/>
            <person name="Methe B."/>
            <person name="Sutton G."/>
            <person name="Strausberg R.L."/>
            <person name="Nelson K.E."/>
        </authorList>
    </citation>
    <scope>NUCLEOTIDE SEQUENCE [LARGE SCALE GENOMIC DNA]</scope>
    <source>
        <strain evidence="1 2">CRIS 5C-B1</strain>
    </source>
</reference>
<evidence type="ECO:0000313" key="2">
    <source>
        <dbReference type="Proteomes" id="UP000004001"/>
    </source>
</evidence>
<organism evidence="1 2">
    <name type="scientific">Hoylesella timonensis CRIS 5C-B1</name>
    <dbReference type="NCBI Taxonomy" id="679189"/>
    <lineage>
        <taxon>Bacteria</taxon>
        <taxon>Pseudomonadati</taxon>
        <taxon>Bacteroidota</taxon>
        <taxon>Bacteroidia</taxon>
        <taxon>Bacteroidales</taxon>
        <taxon>Prevotellaceae</taxon>
        <taxon>Hoylesella</taxon>
    </lineage>
</organism>
<comment type="caution">
    <text evidence="1">The sequence shown here is derived from an EMBL/GenBank/DDBJ whole genome shotgun (WGS) entry which is preliminary data.</text>
</comment>
<dbReference type="SUPFAM" id="SSF48452">
    <property type="entry name" value="TPR-like"/>
    <property type="match status" value="1"/>
</dbReference>
<evidence type="ECO:0000313" key="1">
    <source>
        <dbReference type="EMBL" id="EFA97848.1"/>
    </source>
</evidence>
<dbReference type="InterPro" id="IPR041662">
    <property type="entry name" value="SusD-like_2"/>
</dbReference>